<feature type="domain" description="Glycolipid transfer protein" evidence="1">
    <location>
        <begin position="33"/>
        <end position="177"/>
    </location>
</feature>
<dbReference type="Proteomes" id="UP000440578">
    <property type="component" value="Unassembled WGS sequence"/>
</dbReference>
<sequence>MSFTNVSEDDDFDVNAITSNMKKCMAKNGCLYLDPYISAYHDIHKLLVRLGPVFVPLAHDVLQKLLQLDCLRKGGAGTSYATVEGMIEFETAGGELGGGDIGGGGCRLLVRLHRNLEFVSEFLRELSHTPDEERLSAGCQAAYRRTLAAHHPWLAQKAALLAMYALGTRGETLLKLGTPSALHGDDMGLSQCADLLREVHGQTQQLLEAHRLTELA</sequence>
<dbReference type="Pfam" id="PF08718">
    <property type="entry name" value="GLTP"/>
    <property type="match status" value="1"/>
</dbReference>
<evidence type="ECO:0000313" key="2">
    <source>
        <dbReference type="EMBL" id="KAF0296409.1"/>
    </source>
</evidence>
<dbReference type="SUPFAM" id="SSF110004">
    <property type="entry name" value="Glycolipid transfer protein, GLTP"/>
    <property type="match status" value="1"/>
</dbReference>
<reference evidence="2 3" key="1">
    <citation type="submission" date="2019-07" db="EMBL/GenBank/DDBJ databases">
        <title>Draft genome assembly of a fouling barnacle, Amphibalanus amphitrite (Darwin, 1854): The first reference genome for Thecostraca.</title>
        <authorList>
            <person name="Kim W."/>
        </authorList>
    </citation>
    <scope>NUCLEOTIDE SEQUENCE [LARGE SCALE GENOMIC DNA]</scope>
    <source>
        <strain evidence="2">SNU_AA5</strain>
        <tissue evidence="2">Soma without cirri and trophi</tissue>
    </source>
</reference>
<dbReference type="InterPro" id="IPR036497">
    <property type="entry name" value="GLTP_sf"/>
</dbReference>
<dbReference type="GO" id="GO:0016020">
    <property type="term" value="C:membrane"/>
    <property type="evidence" value="ECO:0007669"/>
    <property type="project" value="TreeGrafter"/>
</dbReference>
<dbReference type="PANTHER" id="PTHR10219:SF43">
    <property type="entry name" value="GLYCOLIPID TRANSFER PROTEIN DOMAIN-CONTAINING PROTEIN"/>
    <property type="match status" value="1"/>
</dbReference>
<organism evidence="2 3">
    <name type="scientific">Amphibalanus amphitrite</name>
    <name type="common">Striped barnacle</name>
    <name type="synonym">Balanus amphitrite</name>
    <dbReference type="NCBI Taxonomy" id="1232801"/>
    <lineage>
        <taxon>Eukaryota</taxon>
        <taxon>Metazoa</taxon>
        <taxon>Ecdysozoa</taxon>
        <taxon>Arthropoda</taxon>
        <taxon>Crustacea</taxon>
        <taxon>Multicrustacea</taxon>
        <taxon>Cirripedia</taxon>
        <taxon>Thoracica</taxon>
        <taxon>Thoracicalcarea</taxon>
        <taxon>Balanomorpha</taxon>
        <taxon>Balanoidea</taxon>
        <taxon>Balanidae</taxon>
        <taxon>Amphibalaninae</taxon>
        <taxon>Amphibalanus</taxon>
    </lineage>
</organism>
<accession>A0A6A4VTX5</accession>
<dbReference type="Gene3D" id="1.10.3520.10">
    <property type="entry name" value="Glycolipid transfer protein"/>
    <property type="match status" value="1"/>
</dbReference>
<dbReference type="GO" id="GO:0005829">
    <property type="term" value="C:cytosol"/>
    <property type="evidence" value="ECO:0007669"/>
    <property type="project" value="TreeGrafter"/>
</dbReference>
<gene>
    <name evidence="2" type="primary">Cptp_0</name>
    <name evidence="2" type="ORF">FJT64_006142</name>
</gene>
<dbReference type="GO" id="GO:1902388">
    <property type="term" value="F:ceramide 1-phosphate transfer activity"/>
    <property type="evidence" value="ECO:0007669"/>
    <property type="project" value="TreeGrafter"/>
</dbReference>
<keyword evidence="3" id="KW-1185">Reference proteome</keyword>
<comment type="caution">
    <text evidence="2">The sequence shown here is derived from an EMBL/GenBank/DDBJ whole genome shotgun (WGS) entry which is preliminary data.</text>
</comment>
<dbReference type="InterPro" id="IPR014830">
    <property type="entry name" value="Glycolipid_transfer_prot_dom"/>
</dbReference>
<protein>
    <submittedName>
        <fullName evidence="2">Ceramide-1-phosphate transfer protein</fullName>
    </submittedName>
</protein>
<dbReference type="EMBL" id="VIIS01001563">
    <property type="protein sequence ID" value="KAF0296409.1"/>
    <property type="molecule type" value="Genomic_DNA"/>
</dbReference>
<dbReference type="AlphaFoldDB" id="A0A6A4VTX5"/>
<proteinExistence type="predicted"/>
<dbReference type="GO" id="GO:1902387">
    <property type="term" value="F:ceramide 1-phosphate binding"/>
    <property type="evidence" value="ECO:0007669"/>
    <property type="project" value="TreeGrafter"/>
</dbReference>
<evidence type="ECO:0000259" key="1">
    <source>
        <dbReference type="Pfam" id="PF08718"/>
    </source>
</evidence>
<dbReference type="OrthoDB" id="116883at2759"/>
<dbReference type="PANTHER" id="PTHR10219">
    <property type="entry name" value="GLYCOLIPID TRANSFER PROTEIN-RELATED"/>
    <property type="match status" value="1"/>
</dbReference>
<name>A0A6A4VTX5_AMPAM</name>
<evidence type="ECO:0000313" key="3">
    <source>
        <dbReference type="Proteomes" id="UP000440578"/>
    </source>
</evidence>